<evidence type="ECO:0000313" key="2">
    <source>
        <dbReference type="EMBL" id="KAA0186224.1"/>
    </source>
</evidence>
<proteinExistence type="predicted"/>
<dbReference type="Gene3D" id="2.60.40.10">
    <property type="entry name" value="Immunoglobulins"/>
    <property type="match status" value="1"/>
</dbReference>
<evidence type="ECO:0000256" key="1">
    <source>
        <dbReference type="SAM" id="Phobius"/>
    </source>
</evidence>
<dbReference type="PANTHER" id="PTHR23278:SF19">
    <property type="entry name" value="OBSCURIN"/>
    <property type="match status" value="1"/>
</dbReference>
<comment type="caution">
    <text evidence="2">The sequence shown here is derived from an EMBL/GenBank/DDBJ whole genome shotgun (WGS) entry which is preliminary data.</text>
</comment>
<dbReference type="Proteomes" id="UP000711488">
    <property type="component" value="Unassembled WGS sequence"/>
</dbReference>
<keyword evidence="1" id="KW-0472">Membrane</keyword>
<dbReference type="SUPFAM" id="SSF48726">
    <property type="entry name" value="Immunoglobulin"/>
    <property type="match status" value="1"/>
</dbReference>
<dbReference type="AlphaFoldDB" id="A0A6A0GRZ3"/>
<keyword evidence="1" id="KW-0812">Transmembrane</keyword>
<sequence length="127" mass="14546">MFVDGRSTPLPHAHHWQDSSLLNSGAHFNTAKEGPALVLRAVRRTDQGLYRCRVDFRRSRSRNFRMKLDIVDKLAYTVSERKQFVEVSISDIFTSFGHHTSKTKALNAIILMFDLVLVNVGWVIHGH</sequence>
<evidence type="ECO:0008006" key="3">
    <source>
        <dbReference type="Google" id="ProtNLM"/>
    </source>
</evidence>
<accession>A0A6A0GRZ3</accession>
<reference evidence="2" key="1">
    <citation type="submission" date="2014-08" db="EMBL/GenBank/DDBJ databases">
        <authorList>
            <person name="Murali S."/>
            <person name="Richards S."/>
            <person name="Bandaranaike D."/>
            <person name="Bellair M."/>
            <person name="Blankenburg K."/>
            <person name="Chao H."/>
            <person name="Dinh H."/>
            <person name="Doddapaneni H."/>
            <person name="Dugan-Rocha S."/>
            <person name="Elkadiri S."/>
            <person name="Gnanaolivu R."/>
            <person name="Hughes D."/>
            <person name="Lee S."/>
            <person name="Li M."/>
            <person name="Ming W."/>
            <person name="Munidasa M."/>
            <person name="Muniz J."/>
            <person name="Nguyen L."/>
            <person name="Osuji N."/>
            <person name="Pu L.-L."/>
            <person name="Puazo M."/>
            <person name="Skinner E."/>
            <person name="Qu C."/>
            <person name="Quiroz J."/>
            <person name="Raj R."/>
            <person name="Weissenberger G."/>
            <person name="Xin Y."/>
            <person name="Zou X."/>
            <person name="Han Y."/>
            <person name="Worley K."/>
            <person name="Muzny D."/>
            <person name="Gibbs R."/>
        </authorList>
    </citation>
    <scope>NUCLEOTIDE SEQUENCE</scope>
    <source>
        <strain evidence="2">HAZT.00-mixed</strain>
        <tissue evidence="2">Whole organism</tissue>
    </source>
</reference>
<keyword evidence="1" id="KW-1133">Transmembrane helix</keyword>
<dbReference type="EMBL" id="JQDR03015697">
    <property type="protein sequence ID" value="KAA0186224.1"/>
    <property type="molecule type" value="Genomic_DNA"/>
</dbReference>
<reference evidence="2" key="2">
    <citation type="journal article" date="2018" name="Environ. Sci. Technol.">
        <title>The Toxicogenome of Hyalella azteca: A Model for Sediment Ecotoxicology and Evolutionary Toxicology.</title>
        <authorList>
            <person name="Poynton H.C."/>
            <person name="Hasenbein S."/>
            <person name="Benoit J.B."/>
            <person name="Sepulveda M.S."/>
            <person name="Poelchau M.F."/>
            <person name="Hughes D.S.T."/>
            <person name="Murali S.C."/>
            <person name="Chen S."/>
            <person name="Glastad K.M."/>
            <person name="Goodisman M.A.D."/>
            <person name="Werren J.H."/>
            <person name="Vineis J.H."/>
            <person name="Bowen J.L."/>
            <person name="Friedrich M."/>
            <person name="Jones J."/>
            <person name="Robertson H.M."/>
            <person name="Feyereisen R."/>
            <person name="Mechler-Hickson A."/>
            <person name="Mathers N."/>
            <person name="Lee C.E."/>
            <person name="Colbourne J.K."/>
            <person name="Biales A."/>
            <person name="Johnston J.S."/>
            <person name="Wellborn G.A."/>
            <person name="Rosendale A.J."/>
            <person name="Cridge A.G."/>
            <person name="Munoz-Torres M.C."/>
            <person name="Bain P.A."/>
            <person name="Manny A.R."/>
            <person name="Major K.M."/>
            <person name="Lambert F.N."/>
            <person name="Vulpe C.D."/>
            <person name="Tuck P."/>
            <person name="Blalock B.J."/>
            <person name="Lin Y.Y."/>
            <person name="Smith M.E."/>
            <person name="Ochoa-Acuna H."/>
            <person name="Chen M.M."/>
            <person name="Childers C.P."/>
            <person name="Qu J."/>
            <person name="Dugan S."/>
            <person name="Lee S.L."/>
            <person name="Chao H."/>
            <person name="Dinh H."/>
            <person name="Han Y."/>
            <person name="Doddapaneni H."/>
            <person name="Worley K.C."/>
            <person name="Muzny D.M."/>
            <person name="Gibbs R.A."/>
            <person name="Richards S."/>
        </authorList>
    </citation>
    <scope>NUCLEOTIDE SEQUENCE</scope>
    <source>
        <strain evidence="2">HAZT.00-mixed</strain>
        <tissue evidence="2">Whole organism</tissue>
    </source>
</reference>
<dbReference type="InterPro" id="IPR013783">
    <property type="entry name" value="Ig-like_fold"/>
</dbReference>
<name>A0A6A0GRZ3_HYAAZ</name>
<feature type="transmembrane region" description="Helical" evidence="1">
    <location>
        <begin position="105"/>
        <end position="124"/>
    </location>
</feature>
<dbReference type="PANTHER" id="PTHR23278">
    <property type="entry name" value="SIDESTEP PROTEIN"/>
    <property type="match status" value="1"/>
</dbReference>
<organism evidence="2">
    <name type="scientific">Hyalella azteca</name>
    <name type="common">Amphipod</name>
    <dbReference type="NCBI Taxonomy" id="294128"/>
    <lineage>
        <taxon>Eukaryota</taxon>
        <taxon>Metazoa</taxon>
        <taxon>Ecdysozoa</taxon>
        <taxon>Arthropoda</taxon>
        <taxon>Crustacea</taxon>
        <taxon>Multicrustacea</taxon>
        <taxon>Malacostraca</taxon>
        <taxon>Eumalacostraca</taxon>
        <taxon>Peracarida</taxon>
        <taxon>Amphipoda</taxon>
        <taxon>Senticaudata</taxon>
        <taxon>Talitrida</taxon>
        <taxon>Talitroidea</taxon>
        <taxon>Hyalellidae</taxon>
        <taxon>Hyalella</taxon>
    </lineage>
</organism>
<gene>
    <name evidence="2" type="ORF">HAZT_HAZT011441</name>
</gene>
<protein>
    <recommendedName>
        <fullName evidence="3">Ig-like domain-containing protein</fullName>
    </recommendedName>
</protein>
<reference evidence="2" key="3">
    <citation type="submission" date="2019-06" db="EMBL/GenBank/DDBJ databases">
        <authorList>
            <person name="Poynton C."/>
            <person name="Hasenbein S."/>
            <person name="Benoit J.B."/>
            <person name="Sepulveda M.S."/>
            <person name="Poelchau M.F."/>
            <person name="Murali S.C."/>
            <person name="Chen S."/>
            <person name="Glastad K.M."/>
            <person name="Werren J.H."/>
            <person name="Vineis J.H."/>
            <person name="Bowen J.L."/>
            <person name="Friedrich M."/>
            <person name="Jones J."/>
            <person name="Robertson H.M."/>
            <person name="Feyereisen R."/>
            <person name="Mechler-Hickson A."/>
            <person name="Mathers N."/>
            <person name="Lee C.E."/>
            <person name="Colbourne J.K."/>
            <person name="Biales A."/>
            <person name="Johnston J.S."/>
            <person name="Wellborn G.A."/>
            <person name="Rosendale A.J."/>
            <person name="Cridge A.G."/>
            <person name="Munoz-Torres M.C."/>
            <person name="Bain P.A."/>
            <person name="Manny A.R."/>
            <person name="Major K.M."/>
            <person name="Lambert F.N."/>
            <person name="Vulpe C.D."/>
            <person name="Tuck P."/>
            <person name="Blalock B.J."/>
            <person name="Lin Y.-Y."/>
            <person name="Smith M.E."/>
            <person name="Ochoa-Acuna H."/>
            <person name="Chen M.-J.M."/>
            <person name="Childers C.P."/>
            <person name="Qu J."/>
            <person name="Dugan S."/>
            <person name="Lee S.L."/>
            <person name="Chao H."/>
            <person name="Dinh H."/>
            <person name="Han Y."/>
            <person name="Doddapaneni H."/>
            <person name="Worley K.C."/>
            <person name="Muzny D.M."/>
            <person name="Gibbs R.A."/>
            <person name="Richards S."/>
        </authorList>
    </citation>
    <scope>NUCLEOTIDE SEQUENCE</scope>
    <source>
        <strain evidence="2">HAZT.00-mixed</strain>
        <tissue evidence="2">Whole organism</tissue>
    </source>
</reference>
<dbReference type="InterPro" id="IPR036179">
    <property type="entry name" value="Ig-like_dom_sf"/>
</dbReference>